<keyword evidence="2" id="KW-1185">Reference proteome</keyword>
<reference evidence="1" key="1">
    <citation type="submission" date="2023-04" db="EMBL/GenBank/DDBJ databases">
        <title>Candida boidinii NBRC 10035.</title>
        <authorList>
            <person name="Ichikawa N."/>
            <person name="Sato H."/>
            <person name="Tonouchi N."/>
        </authorList>
    </citation>
    <scope>NUCLEOTIDE SEQUENCE</scope>
    <source>
        <strain evidence="1">NBRC 10035</strain>
    </source>
</reference>
<dbReference type="Proteomes" id="UP001165120">
    <property type="component" value="Unassembled WGS sequence"/>
</dbReference>
<dbReference type="AlphaFoldDB" id="A0A9W6T485"/>
<protein>
    <submittedName>
        <fullName evidence="1">Unnamed protein product</fullName>
    </submittedName>
</protein>
<proteinExistence type="predicted"/>
<organism evidence="1 2">
    <name type="scientific">Candida boidinii</name>
    <name type="common">Yeast</name>
    <dbReference type="NCBI Taxonomy" id="5477"/>
    <lineage>
        <taxon>Eukaryota</taxon>
        <taxon>Fungi</taxon>
        <taxon>Dikarya</taxon>
        <taxon>Ascomycota</taxon>
        <taxon>Saccharomycotina</taxon>
        <taxon>Pichiomycetes</taxon>
        <taxon>Pichiales</taxon>
        <taxon>Pichiaceae</taxon>
        <taxon>Ogataea</taxon>
        <taxon>Ogataea/Candida clade</taxon>
    </lineage>
</organism>
<gene>
    <name evidence="1" type="ORF">Cboi02_000500900</name>
</gene>
<dbReference type="EMBL" id="BSXN01002232">
    <property type="protein sequence ID" value="GME75999.1"/>
    <property type="molecule type" value="Genomic_DNA"/>
</dbReference>
<comment type="caution">
    <text evidence="1">The sequence shown here is derived from an EMBL/GenBank/DDBJ whole genome shotgun (WGS) entry which is preliminary data.</text>
</comment>
<evidence type="ECO:0000313" key="2">
    <source>
        <dbReference type="Proteomes" id="UP001165120"/>
    </source>
</evidence>
<sequence length="218" mass="24657">MSSPMNPNDLQNSDINKYTPEEIADMKSVTKQFIDENVDERLGLPAALRIPLLSVTAGILGGGAGLIHGYTTASYKYLISNSHRLPTTYNGWFFYHKRKNYYCFKDAMEVGFKTGVKLSSFIAFLFGIEAGLDYVRGVKDFGNTMMATSLSGFLYASFHHMNRYQAVNFVKRGGKLGVLLGLSEDFIQFYRGADVWYLRAFFGIEPMRLVDRLRNKGF</sequence>
<name>A0A9W6T485_CANBO</name>
<dbReference type="PANTHER" id="PTHR37852:SF1">
    <property type="entry name" value="HIG1 DOMAIN-CONTAINING PROTEIN"/>
    <property type="match status" value="1"/>
</dbReference>
<accession>A0A9W6T485</accession>
<dbReference type="PANTHER" id="PTHR37852">
    <property type="entry name" value="YALI0B21208P"/>
    <property type="match status" value="1"/>
</dbReference>
<evidence type="ECO:0000313" key="1">
    <source>
        <dbReference type="EMBL" id="GME75999.1"/>
    </source>
</evidence>